<feature type="binding site" evidence="2">
    <location>
        <position position="418"/>
    </location>
    <ligand>
        <name>L-glutamate</name>
        <dbReference type="ChEBI" id="CHEBI:29985"/>
    </ligand>
</feature>
<dbReference type="AlphaFoldDB" id="A0A6V7Q9Q2"/>
<keyword evidence="3" id="KW-0378">Hydrolase</keyword>
<dbReference type="Gene3D" id="1.10.246.130">
    <property type="match status" value="1"/>
</dbReference>
<evidence type="ECO:0000256" key="4">
    <source>
        <dbReference type="SAM" id="MobiDB-lite"/>
    </source>
</evidence>
<comment type="catalytic activity">
    <reaction evidence="3">
        <text>an S-substituted glutathione + H2O = an S-substituted L-cysteinylglycine + L-glutamate</text>
        <dbReference type="Rhea" id="RHEA:59468"/>
        <dbReference type="ChEBI" id="CHEBI:15377"/>
        <dbReference type="ChEBI" id="CHEBI:29985"/>
        <dbReference type="ChEBI" id="CHEBI:90779"/>
        <dbReference type="ChEBI" id="CHEBI:143103"/>
        <dbReference type="EC" id="3.4.19.13"/>
    </reaction>
</comment>
<dbReference type="Pfam" id="PF01019">
    <property type="entry name" value="G_glu_transpept"/>
    <property type="match status" value="2"/>
</dbReference>
<feature type="region of interest" description="Disordered" evidence="4">
    <location>
        <begin position="39"/>
        <end position="68"/>
    </location>
</feature>
<gene>
    <name evidence="5" type="ORF">CB5_LOCUS22981</name>
</gene>
<dbReference type="PANTHER" id="PTHR11686">
    <property type="entry name" value="GAMMA GLUTAMYL TRANSPEPTIDASE"/>
    <property type="match status" value="1"/>
</dbReference>
<dbReference type="GO" id="GO:0036374">
    <property type="term" value="F:glutathione hydrolase activity"/>
    <property type="evidence" value="ECO:0007669"/>
    <property type="project" value="UniProtKB-UniRule"/>
</dbReference>
<dbReference type="Gene3D" id="3.60.20.40">
    <property type="match status" value="1"/>
</dbReference>
<feature type="binding site" evidence="2">
    <location>
        <begin position="446"/>
        <end position="447"/>
    </location>
    <ligand>
        <name>L-glutamate</name>
        <dbReference type="ChEBI" id="CHEBI:29985"/>
    </ligand>
</feature>
<evidence type="ECO:0000256" key="1">
    <source>
        <dbReference type="PIRSR" id="PIRSR600101-1"/>
    </source>
</evidence>
<dbReference type="PRINTS" id="PR01210">
    <property type="entry name" value="GGTRANSPTASE"/>
</dbReference>
<dbReference type="GO" id="GO:0103068">
    <property type="term" value="F:leukotriene C4 gamma-glutamyl transferase activity"/>
    <property type="evidence" value="ECO:0007669"/>
    <property type="project" value="UniProtKB-EC"/>
</dbReference>
<dbReference type="EC" id="2.3.2.2" evidence="3"/>
<dbReference type="PANTHER" id="PTHR11686:SF9">
    <property type="entry name" value="RE13973P"/>
    <property type="match status" value="1"/>
</dbReference>
<name>A0A6V7Q9Q2_ANACO</name>
<dbReference type="GO" id="GO:0005886">
    <property type="term" value="C:plasma membrane"/>
    <property type="evidence" value="ECO:0007669"/>
    <property type="project" value="TreeGrafter"/>
</dbReference>
<comment type="pathway">
    <text evidence="3">Sulfur metabolism; glutathione metabolism.</text>
</comment>
<protein>
    <recommendedName>
        <fullName evidence="3">Glutathione hydrolase</fullName>
        <ecNumber evidence="3">2.3.2.2</ecNumber>
        <ecNumber evidence="3">3.4.19.13</ecNumber>
    </recommendedName>
    <alternativeName>
        <fullName evidence="3">Gamma-glutamyltransferase</fullName>
    </alternativeName>
    <alternativeName>
        <fullName evidence="3">Gamma-glutamyltranspeptidase</fullName>
    </alternativeName>
</protein>
<evidence type="ECO:0000256" key="2">
    <source>
        <dbReference type="PIRSR" id="PIRSR600101-2"/>
    </source>
</evidence>
<comment type="function">
    <text evidence="3">Cleaves the gamma-glutamyl peptide bond of glutathione and glutathione conjugates.</text>
</comment>
<feature type="active site" description="Nucleophile" evidence="1">
    <location>
        <position position="376"/>
    </location>
</feature>
<evidence type="ECO:0000256" key="3">
    <source>
        <dbReference type="RuleBase" id="RU368068"/>
    </source>
</evidence>
<feature type="compositionally biased region" description="Gly residues" evidence="4">
    <location>
        <begin position="59"/>
        <end position="68"/>
    </location>
</feature>
<dbReference type="FunFam" id="1.10.246.130:FF:000001">
    <property type="entry name" value="Gamma-glutamyltransferase 5 isoform 1"/>
    <property type="match status" value="1"/>
</dbReference>
<accession>A0A6V7Q9Q2</accession>
<dbReference type="SUPFAM" id="SSF56235">
    <property type="entry name" value="N-terminal nucleophile aminohydrolases (Ntn hydrolases)"/>
    <property type="match status" value="1"/>
</dbReference>
<feature type="binding site" evidence="2">
    <location>
        <position position="468"/>
    </location>
    <ligand>
        <name>L-glutamate</name>
        <dbReference type="ChEBI" id="CHEBI:29985"/>
    </ligand>
</feature>
<dbReference type="UniPathway" id="UPA00204"/>
<keyword evidence="3" id="KW-0808">Transferase</keyword>
<dbReference type="GO" id="GO:0006751">
    <property type="term" value="P:glutathione catabolic process"/>
    <property type="evidence" value="ECO:0007669"/>
    <property type="project" value="UniProtKB-UniRule"/>
</dbReference>
<dbReference type="EMBL" id="LR862134">
    <property type="protein sequence ID" value="CAD1839770.1"/>
    <property type="molecule type" value="Genomic_DNA"/>
</dbReference>
<dbReference type="InterPro" id="IPR029055">
    <property type="entry name" value="Ntn_hydrolases_N"/>
</dbReference>
<dbReference type="InterPro" id="IPR043137">
    <property type="entry name" value="GGT_ssub_C"/>
</dbReference>
<comment type="catalytic activity">
    <reaction evidence="3">
        <text>glutathione + H2O = L-cysteinylglycine + L-glutamate</text>
        <dbReference type="Rhea" id="RHEA:28807"/>
        <dbReference type="ChEBI" id="CHEBI:15377"/>
        <dbReference type="ChEBI" id="CHEBI:29985"/>
        <dbReference type="ChEBI" id="CHEBI:57925"/>
        <dbReference type="ChEBI" id="CHEBI:61694"/>
        <dbReference type="EC" id="3.4.19.13"/>
    </reaction>
</comment>
<proteinExistence type="predicted"/>
<dbReference type="InterPro" id="IPR043138">
    <property type="entry name" value="GGT_lsub"/>
</dbReference>
<organism evidence="5">
    <name type="scientific">Ananas comosus var. bracteatus</name>
    <name type="common">red pineapple</name>
    <dbReference type="NCBI Taxonomy" id="296719"/>
    <lineage>
        <taxon>Eukaryota</taxon>
        <taxon>Viridiplantae</taxon>
        <taxon>Streptophyta</taxon>
        <taxon>Embryophyta</taxon>
        <taxon>Tracheophyta</taxon>
        <taxon>Spermatophyta</taxon>
        <taxon>Magnoliopsida</taxon>
        <taxon>Liliopsida</taxon>
        <taxon>Poales</taxon>
        <taxon>Bromeliaceae</taxon>
        <taxon>Bromelioideae</taxon>
        <taxon>Ananas</taxon>
    </lineage>
</organism>
<reference evidence="5" key="1">
    <citation type="submission" date="2020-07" db="EMBL/GenBank/DDBJ databases">
        <authorList>
            <person name="Lin J."/>
        </authorList>
    </citation>
    <scope>NUCLEOTIDE SEQUENCE</scope>
</reference>
<keyword evidence="3" id="KW-0012">Acyltransferase</keyword>
<comment type="catalytic activity">
    <reaction evidence="3">
        <text>an N-terminal (5-L-glutamyl)-[peptide] + an alpha-amino acid = 5-L-glutamyl amino acid + an N-terminal L-alpha-aminoacyl-[peptide]</text>
        <dbReference type="Rhea" id="RHEA:23904"/>
        <dbReference type="Rhea" id="RHEA-COMP:9780"/>
        <dbReference type="Rhea" id="RHEA-COMP:9795"/>
        <dbReference type="ChEBI" id="CHEBI:77644"/>
        <dbReference type="ChEBI" id="CHEBI:78597"/>
        <dbReference type="ChEBI" id="CHEBI:78599"/>
        <dbReference type="ChEBI" id="CHEBI:78608"/>
        <dbReference type="EC" id="2.3.2.2"/>
    </reaction>
</comment>
<dbReference type="EC" id="3.4.19.13" evidence="3"/>
<evidence type="ECO:0000313" key="5">
    <source>
        <dbReference type="EMBL" id="CAD1839770.1"/>
    </source>
</evidence>
<feature type="binding site" evidence="2">
    <location>
        <begin position="394"/>
        <end position="396"/>
    </location>
    <ligand>
        <name>L-glutamate</name>
        <dbReference type="ChEBI" id="CHEBI:29985"/>
    </ligand>
</feature>
<sequence>MAAHGDLESSLLRDPAPPRRPRTLVPAALLFLGLSSSTAASSSSSRAGGIGARRRSRGGVDGDGGGGGRWSRRWEWWRRTTEVLGGGGGGAEGRGHAVDAAVAAALCLGVVHPVSSGLGGGSFLVLRAAASGRASPSMPGRPRPPPRPRLPWKDLFQPAIKLASEGFVIIPYVANAMKSNEQDILSDPGLREVLAPKGKLLQANDTCYNHHALANTLEVISVEGPQAFYNGTIGEKFIEDVKSAGGIATMDDLRNYRVEVKDALVANVMGYTILGMPPPSSGTVGMSLVLNILGSYKSPDAVKGFLGIHRLIEATKHMFALRMDLGDPDFVNITEVVSNMLSPSFAEKIKQKILDNTTFSPDYYLPKWSQLRDHGTSHLCVVDADRNAVSMTTTVNAFFGAKVLSPSTGIVLNNEMDDFSTPSDATPDHLPPAPSNFIEPNKRPLSSMTPIIVLKDNQLAGVVGASGGLKIISAVTEVFLNHFILGMEPLAAVQRPRIYPQLIPNEVFYENWTTVDGESIRFSEDAKLFLEQRGHSLQSVSGGAVCQLVVHNLGEPVRLQSDNSAVFHGMLTAVSDPRKEGSPAGL</sequence>
<dbReference type="InterPro" id="IPR000101">
    <property type="entry name" value="GGT_peptidase"/>
</dbReference>